<dbReference type="Pfam" id="PF12680">
    <property type="entry name" value="SnoaL_2"/>
    <property type="match status" value="1"/>
</dbReference>
<dbReference type="Proteomes" id="UP000184432">
    <property type="component" value="Unassembled WGS sequence"/>
</dbReference>
<dbReference type="AlphaFoldDB" id="A0A1M6F6R9"/>
<gene>
    <name evidence="2" type="ORF">SAMN04488508_104122</name>
</gene>
<feature type="domain" description="SnoaL-like" evidence="1">
    <location>
        <begin position="10"/>
        <end position="103"/>
    </location>
</feature>
<keyword evidence="3" id="KW-1185">Reference proteome</keyword>
<evidence type="ECO:0000259" key="1">
    <source>
        <dbReference type="Pfam" id="PF12680"/>
    </source>
</evidence>
<dbReference type="OrthoDB" id="1163083at2"/>
<organism evidence="2 3">
    <name type="scientific">Aquimarina spongiae</name>
    <dbReference type="NCBI Taxonomy" id="570521"/>
    <lineage>
        <taxon>Bacteria</taxon>
        <taxon>Pseudomonadati</taxon>
        <taxon>Bacteroidota</taxon>
        <taxon>Flavobacteriia</taxon>
        <taxon>Flavobacteriales</taxon>
        <taxon>Flavobacteriaceae</taxon>
        <taxon>Aquimarina</taxon>
    </lineage>
</organism>
<protein>
    <submittedName>
        <fullName evidence="2">SnoaL-like domain-containing protein</fullName>
    </submittedName>
</protein>
<dbReference type="InterPro" id="IPR037401">
    <property type="entry name" value="SnoaL-like"/>
</dbReference>
<dbReference type="RefSeq" id="WP_073315952.1">
    <property type="nucleotide sequence ID" value="NZ_FQYP01000004.1"/>
</dbReference>
<dbReference type="InterPro" id="IPR032710">
    <property type="entry name" value="NTF2-like_dom_sf"/>
</dbReference>
<dbReference type="STRING" id="570521.SAMN04488508_104122"/>
<proteinExistence type="predicted"/>
<evidence type="ECO:0000313" key="3">
    <source>
        <dbReference type="Proteomes" id="UP000184432"/>
    </source>
</evidence>
<name>A0A1M6F6R9_9FLAO</name>
<sequence>MATSQGLALWHQFVEERNTAGLDQLIADDAVLHSPVVWTPQKGKMIVSLYLTAAATIIATPHFKYVREITNSEHAILEFVTEIDGITVEGVDMLTFDDEGKLKDIKVMIRPLKAIQIVHQKMGEFLGSKS</sequence>
<reference evidence="3" key="1">
    <citation type="submission" date="2016-11" db="EMBL/GenBank/DDBJ databases">
        <authorList>
            <person name="Varghese N."/>
            <person name="Submissions S."/>
        </authorList>
    </citation>
    <scope>NUCLEOTIDE SEQUENCE [LARGE SCALE GENOMIC DNA]</scope>
    <source>
        <strain evidence="3">DSM 22623</strain>
    </source>
</reference>
<dbReference type="EMBL" id="FQYP01000004">
    <property type="protein sequence ID" value="SHI93415.1"/>
    <property type="molecule type" value="Genomic_DNA"/>
</dbReference>
<dbReference type="Gene3D" id="3.10.450.50">
    <property type="match status" value="1"/>
</dbReference>
<evidence type="ECO:0000313" key="2">
    <source>
        <dbReference type="EMBL" id="SHI93415.1"/>
    </source>
</evidence>
<dbReference type="SUPFAM" id="SSF54427">
    <property type="entry name" value="NTF2-like"/>
    <property type="match status" value="1"/>
</dbReference>
<accession>A0A1M6F6R9</accession>